<evidence type="ECO:0000259" key="5">
    <source>
        <dbReference type="PROSITE" id="PS51764"/>
    </source>
</evidence>
<dbReference type="InterPro" id="IPR022790">
    <property type="entry name" value="GH26_dom"/>
</dbReference>
<gene>
    <name evidence="6" type="ORF">K9B37_22915</name>
</gene>
<evidence type="ECO:0000256" key="4">
    <source>
        <dbReference type="PROSITE-ProRule" id="PRU01100"/>
    </source>
</evidence>
<protein>
    <submittedName>
        <fullName evidence="6">Beta-mannosidase</fullName>
    </submittedName>
</protein>
<proteinExistence type="inferred from homology"/>
<dbReference type="EMBL" id="JAIRBM010000027">
    <property type="protein sequence ID" value="MBZ6079110.1"/>
    <property type="molecule type" value="Genomic_DNA"/>
</dbReference>
<evidence type="ECO:0000256" key="1">
    <source>
        <dbReference type="ARBA" id="ARBA00007754"/>
    </source>
</evidence>
<sequence length="291" mass="34129">MAQALSTPDLNSPRFPRELDSILPFGVYDPHGSFKNERGIAIEHVFLPWQDVNVQSLHSADSYAMARERDLLITLEPWSWSPEKRIPRRALADGIINGRFDENIQRVCRTVGQLRSHVTIRWAHEMDDTSGRYTWSLWEPRDYIRAYRHFVETCRREAASARFMWALKGENLLNAFYPGDEYVDVIGLSIFGLQDYDIDKFGRNRSFEEITRISYDRVTSYKKPIYIAELGIHGDDEYTLAWWNGVRNASVKFPALQAIIYFNEVETYPWPEHYGRPDWRVRRDIGADETQ</sequence>
<evidence type="ECO:0000313" key="6">
    <source>
        <dbReference type="EMBL" id="MBZ6079110.1"/>
    </source>
</evidence>
<comment type="similarity">
    <text evidence="1 4">Belongs to the glycosyl hydrolase 26 family.</text>
</comment>
<comment type="caution">
    <text evidence="6">The sequence shown here is derived from an EMBL/GenBank/DDBJ whole genome shotgun (WGS) entry which is preliminary data.</text>
</comment>
<reference evidence="6 7" key="1">
    <citation type="submission" date="2021-09" db="EMBL/GenBank/DDBJ databases">
        <title>The complete genome sequence of a new microorganism.</title>
        <authorList>
            <person name="Zi Z."/>
        </authorList>
    </citation>
    <scope>NUCLEOTIDE SEQUENCE [LARGE SCALE GENOMIC DNA]</scope>
    <source>
        <strain evidence="6 7">WGZ8</strain>
    </source>
</reference>
<dbReference type="Proteomes" id="UP000704176">
    <property type="component" value="Unassembled WGS sequence"/>
</dbReference>
<feature type="active site" description="Proton donor" evidence="4">
    <location>
        <position position="125"/>
    </location>
</feature>
<evidence type="ECO:0000313" key="7">
    <source>
        <dbReference type="Proteomes" id="UP000704176"/>
    </source>
</evidence>
<evidence type="ECO:0000256" key="3">
    <source>
        <dbReference type="ARBA" id="ARBA00023295"/>
    </source>
</evidence>
<organism evidence="6 7">
    <name type="scientific">Microvirga puerhi</name>
    <dbReference type="NCBI Taxonomy" id="2876078"/>
    <lineage>
        <taxon>Bacteria</taxon>
        <taxon>Pseudomonadati</taxon>
        <taxon>Pseudomonadota</taxon>
        <taxon>Alphaproteobacteria</taxon>
        <taxon>Hyphomicrobiales</taxon>
        <taxon>Methylobacteriaceae</taxon>
        <taxon>Microvirga</taxon>
    </lineage>
</organism>
<dbReference type="InterPro" id="IPR017853">
    <property type="entry name" value="GH"/>
</dbReference>
<keyword evidence="7" id="KW-1185">Reference proteome</keyword>
<dbReference type="PANTHER" id="PTHR40079">
    <property type="entry name" value="MANNAN ENDO-1,4-BETA-MANNOSIDASE E-RELATED"/>
    <property type="match status" value="1"/>
</dbReference>
<name>A0ABS7VVM9_9HYPH</name>
<feature type="domain" description="GH26" evidence="5">
    <location>
        <begin position="1"/>
        <end position="284"/>
    </location>
</feature>
<dbReference type="SUPFAM" id="SSF51445">
    <property type="entry name" value="(Trans)glycosidases"/>
    <property type="match status" value="1"/>
</dbReference>
<keyword evidence="3 4" id="KW-0326">Glycosidase</keyword>
<feature type="active site" description="Nucleophile" evidence="4">
    <location>
        <position position="229"/>
    </location>
</feature>
<dbReference type="RefSeq" id="WP_224315862.1">
    <property type="nucleotide sequence ID" value="NZ_JAIRBM010000027.1"/>
</dbReference>
<accession>A0ABS7VVM9</accession>
<dbReference type="PROSITE" id="PS51764">
    <property type="entry name" value="GH26"/>
    <property type="match status" value="1"/>
</dbReference>
<dbReference type="InterPro" id="IPR000805">
    <property type="entry name" value="Glyco_hydro_26"/>
</dbReference>
<keyword evidence="2 4" id="KW-0378">Hydrolase</keyword>
<dbReference type="PANTHER" id="PTHR40079:SF4">
    <property type="entry name" value="GH26 DOMAIN-CONTAINING PROTEIN-RELATED"/>
    <property type="match status" value="1"/>
</dbReference>
<evidence type="ECO:0000256" key="2">
    <source>
        <dbReference type="ARBA" id="ARBA00022801"/>
    </source>
</evidence>
<dbReference type="Gene3D" id="3.20.20.80">
    <property type="entry name" value="Glycosidases"/>
    <property type="match status" value="1"/>
</dbReference>
<dbReference type="Pfam" id="PF02156">
    <property type="entry name" value="Glyco_hydro_26"/>
    <property type="match status" value="1"/>
</dbReference>